<evidence type="ECO:0000256" key="4">
    <source>
        <dbReference type="ARBA" id="ARBA00023157"/>
    </source>
</evidence>
<dbReference type="InterPro" id="IPR018155">
    <property type="entry name" value="Hyaluronidase"/>
</dbReference>
<dbReference type="InterPro" id="IPR017853">
    <property type="entry name" value="GH"/>
</dbReference>
<proteinExistence type="inferred from homology"/>
<dbReference type="GO" id="GO:0004415">
    <property type="term" value="F:hyalurononglucosaminidase activity"/>
    <property type="evidence" value="ECO:0007669"/>
    <property type="project" value="UniProtKB-UniRule"/>
</dbReference>
<evidence type="ECO:0000313" key="9">
    <source>
        <dbReference type="EMBL" id="KAF4095226.1"/>
    </source>
</evidence>
<dbReference type="PANTHER" id="PTHR11769:SF7">
    <property type="entry name" value="HYALURONIDASE-4"/>
    <property type="match status" value="1"/>
</dbReference>
<evidence type="ECO:0000313" key="10">
    <source>
        <dbReference type="Proteomes" id="UP000579812"/>
    </source>
</evidence>
<protein>
    <recommendedName>
        <fullName evidence="6">Hyaluronidase</fullName>
        <ecNumber evidence="6">3.2.1.35</ecNumber>
    </recommendedName>
</protein>
<feature type="compositionally biased region" description="Basic and acidic residues" evidence="7">
    <location>
        <begin position="458"/>
        <end position="475"/>
    </location>
</feature>
<keyword evidence="5 6" id="KW-0326">Glycosidase</keyword>
<accession>A0A7J6BJX7</accession>
<dbReference type="GO" id="GO:0030214">
    <property type="term" value="P:hyaluronan catabolic process"/>
    <property type="evidence" value="ECO:0007669"/>
    <property type="project" value="TreeGrafter"/>
</dbReference>
<dbReference type="GO" id="GO:0031410">
    <property type="term" value="C:cytoplasmic vesicle"/>
    <property type="evidence" value="ECO:0007669"/>
    <property type="project" value="TreeGrafter"/>
</dbReference>
<comment type="caution">
    <text evidence="9">The sequence shown here is derived from an EMBL/GenBank/DDBJ whole genome shotgun (WGS) entry which is preliminary data.</text>
</comment>
<organism evidence="9 10">
    <name type="scientific">Onychostoma macrolepis</name>
    <dbReference type="NCBI Taxonomy" id="369639"/>
    <lineage>
        <taxon>Eukaryota</taxon>
        <taxon>Metazoa</taxon>
        <taxon>Chordata</taxon>
        <taxon>Craniata</taxon>
        <taxon>Vertebrata</taxon>
        <taxon>Euteleostomi</taxon>
        <taxon>Actinopterygii</taxon>
        <taxon>Neopterygii</taxon>
        <taxon>Teleostei</taxon>
        <taxon>Ostariophysi</taxon>
        <taxon>Cypriniformes</taxon>
        <taxon>Cyprinidae</taxon>
        <taxon>Acrossocheilinae</taxon>
        <taxon>Onychostoma</taxon>
    </lineage>
</organism>
<name>A0A7J6BJX7_9TELE</name>
<keyword evidence="3 6" id="KW-0378">Hydrolase</keyword>
<feature type="signal peptide" evidence="8">
    <location>
        <begin position="1"/>
        <end position="34"/>
    </location>
</feature>
<keyword evidence="8" id="KW-0732">Signal</keyword>
<dbReference type="EMBL" id="JAAMOB010000025">
    <property type="protein sequence ID" value="KAF4095226.1"/>
    <property type="molecule type" value="Genomic_DNA"/>
</dbReference>
<dbReference type="Pfam" id="PF01630">
    <property type="entry name" value="Glyco_hydro_56"/>
    <property type="match status" value="2"/>
</dbReference>
<feature type="region of interest" description="Disordered" evidence="7">
    <location>
        <begin position="449"/>
        <end position="478"/>
    </location>
</feature>
<dbReference type="EC" id="3.2.1.35" evidence="6"/>
<evidence type="ECO:0000256" key="7">
    <source>
        <dbReference type="SAM" id="MobiDB-lite"/>
    </source>
</evidence>
<evidence type="ECO:0000256" key="1">
    <source>
        <dbReference type="ARBA" id="ARBA00000251"/>
    </source>
</evidence>
<dbReference type="Proteomes" id="UP000579812">
    <property type="component" value="Unassembled WGS sequence"/>
</dbReference>
<feature type="chain" id="PRO_5029788319" description="Hyaluronidase" evidence="8">
    <location>
        <begin position="35"/>
        <end position="934"/>
    </location>
</feature>
<evidence type="ECO:0000256" key="2">
    <source>
        <dbReference type="ARBA" id="ARBA00008871"/>
    </source>
</evidence>
<keyword evidence="10" id="KW-1185">Reference proteome</keyword>
<gene>
    <name evidence="9" type="ORF">G5714_024304</name>
</gene>
<evidence type="ECO:0000256" key="6">
    <source>
        <dbReference type="RuleBase" id="RU610713"/>
    </source>
</evidence>
<sequence>MPGVPCGALQHHTVPVACAIICSWLLILVHSAFCQKPAKLPLVGRKPFLAAWNAPLDMCMLKYNINVSLDLFHISGSPRAVHTGQNVTIFYANRLGYYPFYNEQGVPINGGLPQNSSLEAHLHKARKDIAHFIPSEDFRGLAVIDWEFWRPQWDRNWNKKYIYRQRSSELIAQAYLNVTDKQVEELARLRFEKSAKEFMQGTLKLGTQTRPHGLWGFYLYPDCHNYNVHAHDYNGTCPQQESKRNDQLFWLWNSSTALFPALAIRKGHMDSIHNLHFSQNRVLESLRLASLTSLPYDLPTYVYTRLGYRDEAMAFLTQKDLIHTIGESAALGAAGFVIWGDLNLTSSRHNCSKVKAFLNHRLGQYITNVTRAAEICSDLLCQSNGRCVRRDPQAPHYLHLSRGSYRILSNRNGTFTVTGQQSKNERQMLADKFRCHCYQGYEGERCDSIEPEETDEDNMIKEDVEEEDGKKKPEEPAQATFDSCYRRNPFDSCTQMGDKRKQRLTFYTFLFITFGHLITSPSPPPTVAPLFHRPFVLLWNAPISKCQQLKVPLDLSLFQAVTTPARERNQSLTLFYKNRIGLYPYVHLHSLKEYNGGIPQRGNLSASLDKAKEEFTQYILDSTTGLAVMDWEEWLPMFDRNLDDKETYKELSVNYTLQQNSSLDLQQAFSNARLQFQHEARRFMEETLKMGIDLRPLHLWGYYLFPDCYNYDFEESNYTGTCSEHTKQLNNKLLWLWEVSTALYPSAYLPVSVSGSRSAALFVRHQVQEATRVAALPKSRHTAPVYVYLRPLLRDQNELYMNEIDLVSSIGESAALGASGAVLWGASADYKDKTSCEALSAYLSDTLNPYIANVTSAAQLCSKSLCQGKGRCVRKNYNSDDYLHISSESHQIIRKDGKYVVTGTPSPSDLTYWENKFTCQCYEDRKCTATIPSF</sequence>
<comment type="catalytic activity">
    <reaction evidence="1 6">
        <text>Random hydrolysis of (1-&gt;4)-linkages between N-acetyl-beta-D-glucosamine and D-glucuronate residues in hyaluronate.</text>
        <dbReference type="EC" id="3.2.1.35"/>
    </reaction>
</comment>
<dbReference type="FunFam" id="3.20.20.70:FF:000065">
    <property type="entry name" value="Hyaluronidase"/>
    <property type="match status" value="2"/>
</dbReference>
<dbReference type="SUPFAM" id="SSF51445">
    <property type="entry name" value="(Trans)glycosidases"/>
    <property type="match status" value="2"/>
</dbReference>
<evidence type="ECO:0000256" key="8">
    <source>
        <dbReference type="SAM" id="SignalP"/>
    </source>
</evidence>
<dbReference type="PRINTS" id="PR00846">
    <property type="entry name" value="GLHYDRLASE56"/>
</dbReference>
<dbReference type="AlphaFoldDB" id="A0A7J6BJX7"/>
<reference evidence="9 10" key="1">
    <citation type="submission" date="2020-04" db="EMBL/GenBank/DDBJ databases">
        <title>Chromosome-level genome assembly of a cyprinid fish Onychostoma macrolepis by integration of Nanopore Sequencing, Bionano and Hi-C technology.</title>
        <authorList>
            <person name="Wang D."/>
        </authorList>
    </citation>
    <scope>NUCLEOTIDE SEQUENCE [LARGE SCALE GENOMIC DNA]</scope>
    <source>
        <strain evidence="9">SWU-2019</strain>
        <tissue evidence="9">Muscle</tissue>
    </source>
</reference>
<comment type="similarity">
    <text evidence="2 6">Belongs to the glycosyl hydrolase 56 family.</text>
</comment>
<keyword evidence="4" id="KW-1015">Disulfide bond</keyword>
<evidence type="ECO:0000256" key="5">
    <source>
        <dbReference type="ARBA" id="ARBA00023295"/>
    </source>
</evidence>
<dbReference type="PANTHER" id="PTHR11769">
    <property type="entry name" value="HYALURONIDASE"/>
    <property type="match status" value="1"/>
</dbReference>
<dbReference type="Gene3D" id="3.20.20.70">
    <property type="entry name" value="Aldolase class I"/>
    <property type="match status" value="2"/>
</dbReference>
<evidence type="ECO:0000256" key="3">
    <source>
        <dbReference type="ARBA" id="ARBA00022801"/>
    </source>
</evidence>
<dbReference type="InterPro" id="IPR013785">
    <property type="entry name" value="Aldolase_TIM"/>
</dbReference>
<dbReference type="GO" id="GO:0005975">
    <property type="term" value="P:carbohydrate metabolic process"/>
    <property type="evidence" value="ECO:0007669"/>
    <property type="project" value="InterPro"/>
</dbReference>